<keyword evidence="3" id="KW-1185">Reference proteome</keyword>
<dbReference type="PANTHER" id="PTHR28042">
    <property type="entry name" value="E3 UBIQUITIN-PROTEIN LIGASE COMPLEX SLX5-SLX8 SUBUNIT SLX5"/>
    <property type="match status" value="1"/>
</dbReference>
<dbReference type="KEGG" id="mtm:MYCTH_2303213"/>
<evidence type="ECO:0008006" key="4">
    <source>
        <dbReference type="Google" id="ProtNLM"/>
    </source>
</evidence>
<dbReference type="eggNOG" id="ENOG502SDJU">
    <property type="taxonomic scope" value="Eukaryota"/>
</dbReference>
<sequence length="591" mass="65562">MDRHDPIDLEGLPSDAFDTEDFDDDQPQTASDRSSSPAESSPVDSDDDEVEYSDPELDEIGGVGDEADHDSQEDDDFEVQDEDEDEDDTDDEHSSFDLENDDPYDLVLDGEAVLDELWAESAHDWGFGGDSERETSNERPSASPSAGHRFAGLLAEIHARRDAEGDSLFVDRGPNILPPLEELISNVRRNHARALGLASELHSHLFGGQERTSRGSLGGATAGPSRESHRQNHRQSSHRTPQGPSRERARMNDNRHSGLRDELVEVEVQPSRASLRRSRSPPRRQPEVIDLTGEPDSPELPRAVVPPRGARASNAPAAGRNPRRHASLNQRTPSLARTDSSILGNQTNVIDLTLDDSPAPPPLPQQLPRRNNPDNSPHHRHHHNHQHRHRHSARAQASDLDNPGGFGARFAGIIRNLDIIHRFGFGRQPEVEVQFIGGRGLNMDNPLGANIPNLDYRVNGSHPGSTPKPDHVPPPPAREGFTRDTGNPDDVVICPSCEQELKYDPDAGNESGVRPAKKPRTRKDQEEHHFWALKDCGHVYCKDCYENRRVGSKNSSVRFRRDPENTRKNLCAVEGCTSEANNKSNWVGLFV</sequence>
<feature type="region of interest" description="Disordered" evidence="1">
    <location>
        <begin position="124"/>
        <end position="148"/>
    </location>
</feature>
<dbReference type="GO" id="GO:0004842">
    <property type="term" value="F:ubiquitin-protein transferase activity"/>
    <property type="evidence" value="ECO:0007669"/>
    <property type="project" value="TreeGrafter"/>
</dbReference>
<evidence type="ECO:0000313" key="3">
    <source>
        <dbReference type="Proteomes" id="UP000007322"/>
    </source>
</evidence>
<dbReference type="PANTHER" id="PTHR28042:SF1">
    <property type="entry name" value="E3 UBIQUITIN-PROTEIN LIGASE COMPLEX SLX5-SLX8 SUBUNIT SLX5"/>
    <property type="match status" value="1"/>
</dbReference>
<accession>G2QC99</accession>
<dbReference type="OMA" id="WFSNSID"/>
<feature type="compositionally biased region" description="Polar residues" evidence="1">
    <location>
        <begin position="327"/>
        <end position="350"/>
    </location>
</feature>
<dbReference type="GeneID" id="11512595"/>
<name>G2QC99_THET4</name>
<feature type="compositionally biased region" description="Low complexity" evidence="1">
    <location>
        <begin position="366"/>
        <end position="375"/>
    </location>
</feature>
<feature type="region of interest" description="Disordered" evidence="1">
    <location>
        <begin position="206"/>
        <end position="403"/>
    </location>
</feature>
<protein>
    <recommendedName>
        <fullName evidence="4">Cell cycle control protein</fullName>
    </recommendedName>
</protein>
<feature type="compositionally biased region" description="Acidic residues" evidence="1">
    <location>
        <begin position="17"/>
        <end position="26"/>
    </location>
</feature>
<dbReference type="AlphaFoldDB" id="G2QC99"/>
<dbReference type="HOGENOM" id="CLU_461645_0_0_1"/>
<reference evidence="2 3" key="1">
    <citation type="journal article" date="2011" name="Nat. Biotechnol.">
        <title>Comparative genomic analysis of the thermophilic biomass-degrading fungi Myceliophthora thermophila and Thielavia terrestris.</title>
        <authorList>
            <person name="Berka R.M."/>
            <person name="Grigoriev I.V."/>
            <person name="Otillar R."/>
            <person name="Salamov A."/>
            <person name="Grimwood J."/>
            <person name="Reid I."/>
            <person name="Ishmael N."/>
            <person name="John T."/>
            <person name="Darmond C."/>
            <person name="Moisan M.-C."/>
            <person name="Henrissat B."/>
            <person name="Coutinho P.M."/>
            <person name="Lombard V."/>
            <person name="Natvig D.O."/>
            <person name="Lindquist E."/>
            <person name="Schmutz J."/>
            <person name="Lucas S."/>
            <person name="Harris P."/>
            <person name="Powlowski J."/>
            <person name="Bellemare A."/>
            <person name="Taylor D."/>
            <person name="Butler G."/>
            <person name="de Vries R.P."/>
            <person name="Allijn I.E."/>
            <person name="van den Brink J."/>
            <person name="Ushinsky S."/>
            <person name="Storms R."/>
            <person name="Powell A.J."/>
            <person name="Paulsen I.T."/>
            <person name="Elbourne L.D.H."/>
            <person name="Baker S.E."/>
            <person name="Magnuson J."/>
            <person name="LaBoissiere S."/>
            <person name="Clutterbuck A.J."/>
            <person name="Martinez D."/>
            <person name="Wogulis M."/>
            <person name="de Leon A.L."/>
            <person name="Rey M.W."/>
            <person name="Tsang A."/>
        </authorList>
    </citation>
    <scope>NUCLEOTIDE SEQUENCE [LARGE SCALE GENOMIC DNA]</scope>
    <source>
        <strain evidence="3">ATCC 42464 / BCRC 31852 / DSM 1799</strain>
    </source>
</reference>
<proteinExistence type="predicted"/>
<evidence type="ECO:0000313" key="2">
    <source>
        <dbReference type="EMBL" id="AEO57274.1"/>
    </source>
</evidence>
<evidence type="ECO:0000256" key="1">
    <source>
        <dbReference type="SAM" id="MobiDB-lite"/>
    </source>
</evidence>
<dbReference type="Proteomes" id="UP000007322">
    <property type="component" value="Chromosome 3"/>
</dbReference>
<feature type="compositionally biased region" description="Acidic residues" evidence="1">
    <location>
        <begin position="44"/>
        <end position="91"/>
    </location>
</feature>
<gene>
    <name evidence="2" type="ORF">MYCTH_2303213</name>
</gene>
<organism evidence="2 3">
    <name type="scientific">Thermothelomyces thermophilus (strain ATCC 42464 / BCRC 31852 / DSM 1799)</name>
    <name type="common">Sporotrichum thermophile</name>
    <dbReference type="NCBI Taxonomy" id="573729"/>
    <lineage>
        <taxon>Eukaryota</taxon>
        <taxon>Fungi</taxon>
        <taxon>Dikarya</taxon>
        <taxon>Ascomycota</taxon>
        <taxon>Pezizomycotina</taxon>
        <taxon>Sordariomycetes</taxon>
        <taxon>Sordariomycetidae</taxon>
        <taxon>Sordariales</taxon>
        <taxon>Chaetomiaceae</taxon>
        <taxon>Thermothelomyces</taxon>
    </lineage>
</organism>
<dbReference type="InterPro" id="IPR038886">
    <property type="entry name" value="E3_SLX5/Rfp1"/>
</dbReference>
<feature type="region of interest" description="Disordered" evidence="1">
    <location>
        <begin position="1"/>
        <end position="105"/>
    </location>
</feature>
<dbReference type="OrthoDB" id="2398441at2759"/>
<dbReference type="GO" id="GO:0033768">
    <property type="term" value="C:SUMO-targeted ubiquitin ligase complex"/>
    <property type="evidence" value="ECO:0007669"/>
    <property type="project" value="TreeGrafter"/>
</dbReference>
<dbReference type="EMBL" id="CP003004">
    <property type="protein sequence ID" value="AEO57274.1"/>
    <property type="molecule type" value="Genomic_DNA"/>
</dbReference>
<dbReference type="RefSeq" id="XP_003662519.1">
    <property type="nucleotide sequence ID" value="XM_003662471.1"/>
</dbReference>
<dbReference type="InParanoid" id="G2QC99"/>
<feature type="region of interest" description="Disordered" evidence="1">
    <location>
        <begin position="457"/>
        <end position="488"/>
    </location>
</feature>
<dbReference type="STRING" id="573729.G2QC99"/>
<feature type="compositionally biased region" description="Basic residues" evidence="1">
    <location>
        <begin position="378"/>
        <end position="393"/>
    </location>
</feature>
<dbReference type="VEuPathDB" id="FungiDB:MYCTH_2303213"/>
<feature type="compositionally biased region" description="Low complexity" evidence="1">
    <location>
        <begin position="31"/>
        <end position="43"/>
    </location>
</feature>
<feature type="compositionally biased region" description="Basic and acidic residues" evidence="1">
    <location>
        <begin position="245"/>
        <end position="263"/>
    </location>
</feature>